<sequence length="13" mass="1422">MRAEILHTPAVPS</sequence>
<accession>A0A843VSG8</accession>
<reference evidence="1" key="1">
    <citation type="submission" date="2017-07" db="EMBL/GenBank/DDBJ databases">
        <title>Taro Niue Genome Assembly and Annotation.</title>
        <authorList>
            <person name="Atibalentja N."/>
            <person name="Keating K."/>
            <person name="Fields C.J."/>
        </authorList>
    </citation>
    <scope>NUCLEOTIDE SEQUENCE</scope>
    <source>
        <strain evidence="1">Niue_2</strain>
        <tissue evidence="1">Leaf</tissue>
    </source>
</reference>
<proteinExistence type="predicted"/>
<dbReference type="EMBL" id="NMUH01002014">
    <property type="protein sequence ID" value="MQL97197.1"/>
    <property type="molecule type" value="Genomic_DNA"/>
</dbReference>
<evidence type="ECO:0000313" key="2">
    <source>
        <dbReference type="Proteomes" id="UP000652761"/>
    </source>
</evidence>
<evidence type="ECO:0000313" key="1">
    <source>
        <dbReference type="EMBL" id="MQL97197.1"/>
    </source>
</evidence>
<name>A0A843VSG8_COLES</name>
<organism evidence="1 2">
    <name type="scientific">Colocasia esculenta</name>
    <name type="common">Wild taro</name>
    <name type="synonym">Arum esculentum</name>
    <dbReference type="NCBI Taxonomy" id="4460"/>
    <lineage>
        <taxon>Eukaryota</taxon>
        <taxon>Viridiplantae</taxon>
        <taxon>Streptophyta</taxon>
        <taxon>Embryophyta</taxon>
        <taxon>Tracheophyta</taxon>
        <taxon>Spermatophyta</taxon>
        <taxon>Magnoliopsida</taxon>
        <taxon>Liliopsida</taxon>
        <taxon>Araceae</taxon>
        <taxon>Aroideae</taxon>
        <taxon>Colocasieae</taxon>
        <taxon>Colocasia</taxon>
    </lineage>
</organism>
<comment type="caution">
    <text evidence="1">The sequence shown here is derived from an EMBL/GenBank/DDBJ whole genome shotgun (WGS) entry which is preliminary data.</text>
</comment>
<gene>
    <name evidence="1" type="ORF">Taro_029880</name>
</gene>
<dbReference type="Proteomes" id="UP000652761">
    <property type="component" value="Unassembled WGS sequence"/>
</dbReference>
<keyword evidence="2" id="KW-1185">Reference proteome</keyword>
<protein>
    <submittedName>
        <fullName evidence="1">Uncharacterized protein</fullName>
    </submittedName>
</protein>